<dbReference type="SUPFAM" id="SSF52266">
    <property type="entry name" value="SGNH hydrolase"/>
    <property type="match status" value="1"/>
</dbReference>
<gene>
    <name evidence="2" type="ORF">H5V45_18745</name>
</gene>
<protein>
    <submittedName>
        <fullName evidence="2">SGNH/GDSL hydrolase family protein</fullName>
    </submittedName>
</protein>
<dbReference type="GO" id="GO:0016787">
    <property type="term" value="F:hydrolase activity"/>
    <property type="evidence" value="ECO:0007669"/>
    <property type="project" value="UniProtKB-KW"/>
</dbReference>
<dbReference type="CDD" id="cd00229">
    <property type="entry name" value="SGNH_hydrolase"/>
    <property type="match status" value="1"/>
</dbReference>
<dbReference type="Pfam" id="PF13472">
    <property type="entry name" value="Lipase_GDSL_2"/>
    <property type="match status" value="1"/>
</dbReference>
<reference evidence="2 3" key="1">
    <citation type="submission" date="2020-08" db="EMBL/GenBank/DDBJ databases">
        <authorList>
            <person name="Seo M.-J."/>
        </authorList>
    </citation>
    <scope>NUCLEOTIDE SEQUENCE [LARGE SCALE GENOMIC DNA]</scope>
    <source>
        <strain evidence="2 3">KIGAM211</strain>
    </source>
</reference>
<dbReference type="PANTHER" id="PTHR43784:SF2">
    <property type="entry name" value="GDSL-LIKE LIPASE_ACYLHYDROLASE, PUTATIVE (AFU_ORTHOLOGUE AFUA_2G00820)-RELATED"/>
    <property type="match status" value="1"/>
</dbReference>
<dbReference type="EMBL" id="JACKXE010000001">
    <property type="protein sequence ID" value="MBB6629372.1"/>
    <property type="molecule type" value="Genomic_DNA"/>
</dbReference>
<dbReference type="InterPro" id="IPR036514">
    <property type="entry name" value="SGNH_hydro_sf"/>
</dbReference>
<organism evidence="2 3">
    <name type="scientific">Nocardioides luti</name>
    <dbReference type="NCBI Taxonomy" id="2761101"/>
    <lineage>
        <taxon>Bacteria</taxon>
        <taxon>Bacillati</taxon>
        <taxon>Actinomycetota</taxon>
        <taxon>Actinomycetes</taxon>
        <taxon>Propionibacteriales</taxon>
        <taxon>Nocardioidaceae</taxon>
        <taxon>Nocardioides</taxon>
    </lineage>
</organism>
<dbReference type="InterPro" id="IPR013830">
    <property type="entry name" value="SGNH_hydro"/>
</dbReference>
<name>A0A7X0RJN0_9ACTN</name>
<sequence>MPTDSRARKHPTAVFYGDSIVTGWRGTTTPTARWTGLVCAELGWRGVDLAVDGMGWFRRRGPRDTAGELTPSATDTTLLDAAIHLAPDVVVTCLAANDAGFVDHHADEIRASMRRDLIRLRNELPGVPVVVTAYVPARATSQRLTTVLDWLVATAKELGLVHAEDSAHAVGDDPDLLCDDGIHPNDAGHAALAASVLPTLRRLVL</sequence>
<dbReference type="RefSeq" id="WP_185254335.1">
    <property type="nucleotide sequence ID" value="NZ_JACKXE010000001.1"/>
</dbReference>
<proteinExistence type="predicted"/>
<evidence type="ECO:0000313" key="3">
    <source>
        <dbReference type="Proteomes" id="UP000523955"/>
    </source>
</evidence>
<dbReference type="PANTHER" id="PTHR43784">
    <property type="entry name" value="GDSL-LIKE LIPASE/ACYLHYDROLASE, PUTATIVE (AFU_ORTHOLOGUE AFUA_2G00820)-RELATED"/>
    <property type="match status" value="1"/>
</dbReference>
<dbReference type="Proteomes" id="UP000523955">
    <property type="component" value="Unassembled WGS sequence"/>
</dbReference>
<dbReference type="AlphaFoldDB" id="A0A7X0RJN0"/>
<accession>A0A7X0RJN0</accession>
<evidence type="ECO:0000313" key="2">
    <source>
        <dbReference type="EMBL" id="MBB6629372.1"/>
    </source>
</evidence>
<evidence type="ECO:0000259" key="1">
    <source>
        <dbReference type="Pfam" id="PF13472"/>
    </source>
</evidence>
<dbReference type="Gene3D" id="3.40.50.1110">
    <property type="entry name" value="SGNH hydrolase"/>
    <property type="match status" value="1"/>
</dbReference>
<dbReference type="InterPro" id="IPR053140">
    <property type="entry name" value="GDSL_Rv0518-like"/>
</dbReference>
<feature type="domain" description="SGNH hydrolase-type esterase" evidence="1">
    <location>
        <begin position="15"/>
        <end position="191"/>
    </location>
</feature>
<comment type="caution">
    <text evidence="2">The sequence shown here is derived from an EMBL/GenBank/DDBJ whole genome shotgun (WGS) entry which is preliminary data.</text>
</comment>
<keyword evidence="3" id="KW-1185">Reference proteome</keyword>
<keyword evidence="2" id="KW-0378">Hydrolase</keyword>